<evidence type="ECO:0000256" key="3">
    <source>
        <dbReference type="ARBA" id="ARBA00011073"/>
    </source>
</evidence>
<evidence type="ECO:0000313" key="14">
    <source>
        <dbReference type="Proteomes" id="UP000257144"/>
    </source>
</evidence>
<evidence type="ECO:0000259" key="12">
    <source>
        <dbReference type="Pfam" id="PF22148"/>
    </source>
</evidence>
<evidence type="ECO:0000256" key="8">
    <source>
        <dbReference type="ARBA" id="ARBA00022837"/>
    </source>
</evidence>
<dbReference type="PROSITE" id="PS00137">
    <property type="entry name" value="SUBTILASE_HIS"/>
    <property type="match status" value="1"/>
</dbReference>
<feature type="domain" description="Fervidolysin-like N-terminal prodomain" evidence="12">
    <location>
        <begin position="86"/>
        <end position="156"/>
    </location>
</feature>
<dbReference type="OrthoDB" id="9798386at2"/>
<dbReference type="Pfam" id="PF00082">
    <property type="entry name" value="Peptidase_S8"/>
    <property type="match status" value="1"/>
</dbReference>
<dbReference type="EMBL" id="QNQT01000009">
    <property type="protein sequence ID" value="RDU35635.1"/>
    <property type="molecule type" value="Genomic_DNA"/>
</dbReference>
<keyword evidence="7 9" id="KW-0720">Serine protease</keyword>
<accession>A0A3D8GMD0</accession>
<comment type="similarity">
    <text evidence="3 9 10">Belongs to the peptidase S8 family.</text>
</comment>
<dbReference type="InterPro" id="IPR023828">
    <property type="entry name" value="Peptidase_S8_Ser-AS"/>
</dbReference>
<feature type="active site" description="Charge relay system" evidence="9">
    <location>
        <position position="204"/>
    </location>
</feature>
<dbReference type="PROSITE" id="PS51892">
    <property type="entry name" value="SUBTILASE"/>
    <property type="match status" value="1"/>
</dbReference>
<keyword evidence="6 9" id="KW-0378">Hydrolase</keyword>
<comment type="subcellular location">
    <subcellularLocation>
        <location evidence="2">Secreted</location>
    </subcellularLocation>
</comment>
<feature type="active site" description="Charge relay system" evidence="9">
    <location>
        <position position="391"/>
    </location>
</feature>
<feature type="active site" description="Charge relay system" evidence="9">
    <location>
        <position position="237"/>
    </location>
</feature>
<dbReference type="GO" id="GO:0006508">
    <property type="term" value="P:proteolysis"/>
    <property type="evidence" value="ECO:0007669"/>
    <property type="project" value="UniProtKB-KW"/>
</dbReference>
<dbReference type="PANTHER" id="PTHR43806:SF11">
    <property type="entry name" value="CEREVISIN-RELATED"/>
    <property type="match status" value="1"/>
</dbReference>
<dbReference type="InterPro" id="IPR022398">
    <property type="entry name" value="Peptidase_S8_His-AS"/>
</dbReference>
<evidence type="ECO:0000256" key="1">
    <source>
        <dbReference type="ARBA" id="ARBA00001913"/>
    </source>
</evidence>
<dbReference type="GO" id="GO:0005576">
    <property type="term" value="C:extracellular region"/>
    <property type="evidence" value="ECO:0007669"/>
    <property type="project" value="UniProtKB-SubCell"/>
</dbReference>
<dbReference type="InterPro" id="IPR015500">
    <property type="entry name" value="Peptidase_S8_subtilisin-rel"/>
</dbReference>
<keyword evidence="14" id="KW-1185">Reference proteome</keyword>
<dbReference type="InterPro" id="IPR036852">
    <property type="entry name" value="Peptidase_S8/S53_dom_sf"/>
</dbReference>
<gene>
    <name evidence="13" type="ORF">DRW41_18055</name>
</gene>
<dbReference type="Gene3D" id="3.40.50.200">
    <property type="entry name" value="Peptidase S8/S53 domain"/>
    <property type="match status" value="1"/>
</dbReference>
<dbReference type="PROSITE" id="PS00138">
    <property type="entry name" value="SUBTILASE_SER"/>
    <property type="match status" value="1"/>
</dbReference>
<dbReference type="RefSeq" id="WP_115453419.1">
    <property type="nucleotide sequence ID" value="NZ_QNQT01000009.1"/>
</dbReference>
<comment type="cofactor">
    <cofactor evidence="1">
        <name>Ca(2+)</name>
        <dbReference type="ChEBI" id="CHEBI:29108"/>
    </cofactor>
</comment>
<feature type="domain" description="Peptidase S8/S53" evidence="11">
    <location>
        <begin position="196"/>
        <end position="439"/>
    </location>
</feature>
<comment type="caution">
    <text evidence="13">The sequence shown here is derived from an EMBL/GenBank/DDBJ whole genome shotgun (WGS) entry which is preliminary data.</text>
</comment>
<dbReference type="InterPro" id="IPR000209">
    <property type="entry name" value="Peptidase_S8/S53_dom"/>
</dbReference>
<evidence type="ECO:0000259" key="11">
    <source>
        <dbReference type="Pfam" id="PF00082"/>
    </source>
</evidence>
<dbReference type="CDD" id="cd07484">
    <property type="entry name" value="Peptidases_S8_Thermitase_like"/>
    <property type="match status" value="1"/>
</dbReference>
<name>A0A3D8GMD0_9BACI</name>
<evidence type="ECO:0000256" key="5">
    <source>
        <dbReference type="ARBA" id="ARBA00022670"/>
    </source>
</evidence>
<protein>
    <submittedName>
        <fullName evidence="13">Peptidase S8</fullName>
    </submittedName>
</protein>
<dbReference type="SUPFAM" id="SSF52743">
    <property type="entry name" value="Subtilisin-like"/>
    <property type="match status" value="1"/>
</dbReference>
<dbReference type="Pfam" id="PF22148">
    <property type="entry name" value="Fervidolysin_NPro-like"/>
    <property type="match status" value="1"/>
</dbReference>
<evidence type="ECO:0000256" key="6">
    <source>
        <dbReference type="ARBA" id="ARBA00022801"/>
    </source>
</evidence>
<evidence type="ECO:0000313" key="13">
    <source>
        <dbReference type="EMBL" id="RDU35635.1"/>
    </source>
</evidence>
<dbReference type="InterPro" id="IPR050131">
    <property type="entry name" value="Peptidase_S8_subtilisin-like"/>
</dbReference>
<dbReference type="PANTHER" id="PTHR43806">
    <property type="entry name" value="PEPTIDASE S8"/>
    <property type="match status" value="1"/>
</dbReference>
<dbReference type="Proteomes" id="UP000257144">
    <property type="component" value="Unassembled WGS sequence"/>
</dbReference>
<evidence type="ECO:0000256" key="10">
    <source>
        <dbReference type="RuleBase" id="RU003355"/>
    </source>
</evidence>
<organism evidence="13 14">
    <name type="scientific">Neobacillus piezotolerans</name>
    <dbReference type="NCBI Taxonomy" id="2259171"/>
    <lineage>
        <taxon>Bacteria</taxon>
        <taxon>Bacillati</taxon>
        <taxon>Bacillota</taxon>
        <taxon>Bacilli</taxon>
        <taxon>Bacillales</taxon>
        <taxon>Bacillaceae</taxon>
        <taxon>Neobacillus</taxon>
    </lineage>
</organism>
<dbReference type="PROSITE" id="PS00136">
    <property type="entry name" value="SUBTILASE_ASP"/>
    <property type="match status" value="1"/>
</dbReference>
<keyword evidence="5 9" id="KW-0645">Protease</keyword>
<evidence type="ECO:0000256" key="2">
    <source>
        <dbReference type="ARBA" id="ARBA00004613"/>
    </source>
</evidence>
<dbReference type="GO" id="GO:0004252">
    <property type="term" value="F:serine-type endopeptidase activity"/>
    <property type="evidence" value="ECO:0007669"/>
    <property type="project" value="UniProtKB-UniRule"/>
</dbReference>
<proteinExistence type="inferred from homology"/>
<evidence type="ECO:0000256" key="7">
    <source>
        <dbReference type="ARBA" id="ARBA00022825"/>
    </source>
</evidence>
<evidence type="ECO:0000256" key="9">
    <source>
        <dbReference type="PROSITE-ProRule" id="PRU01240"/>
    </source>
</evidence>
<evidence type="ECO:0000256" key="4">
    <source>
        <dbReference type="ARBA" id="ARBA00022525"/>
    </source>
</evidence>
<keyword evidence="4" id="KW-0964">Secreted</keyword>
<dbReference type="PRINTS" id="PR00723">
    <property type="entry name" value="SUBTILISIN"/>
</dbReference>
<dbReference type="InterPro" id="IPR023827">
    <property type="entry name" value="Peptidase_S8_Asp-AS"/>
</dbReference>
<sequence length="472" mass="52073">MFNKYLLAGGIVAIAVLAGGVLFLDKGDTNRQGASRLQISQDLQQIHQRDGHRLRITEYDNVWNGGETKRYLDTNPSIQKIYHNDRDTSHYVDNEVVVDFIGHPAPAEITRITAEINGEIIKKFNSTYIFKSKTMNADKLIAYFGKRKDVEFAEPHYILMQNAVPVPNDVFYREQYQWNLPVIGTENGWAISRGSKKITIALVDTGVDLDHPDLKNRLVKGYNVLADNNNPDDDNGHGTHVAGIIASETNNGRGVAGITWYNKIMPVKAMGKKGYGTTSDIAKGIYWAVDNGAKVINLSLGNYQPSRVLKEAIDYADKNDVVLVAAAGNDNTRQPTYPASYPEVVAVSAVDQDGRLAEFSNHGTYVDVAAPGVYIPSTYFKKQYAALSGTSMASPHVAGLAGLVRSENPKLSNRQVIRIIKRSAADLGIRGRDAQFGSGIIDVNQALQLARESKQGPRRTRPAERLLDLFKR</sequence>
<dbReference type="InterPro" id="IPR034084">
    <property type="entry name" value="Thermitase-like_dom"/>
</dbReference>
<reference evidence="13 14" key="1">
    <citation type="submission" date="2018-07" db="EMBL/GenBank/DDBJ databases">
        <title>Bacillus sp. YLB-04 draft genome sequence.</title>
        <authorList>
            <person name="Yu L."/>
            <person name="Tang X."/>
        </authorList>
    </citation>
    <scope>NUCLEOTIDE SEQUENCE [LARGE SCALE GENOMIC DNA]</scope>
    <source>
        <strain evidence="13 14">YLB-04</strain>
    </source>
</reference>
<keyword evidence="8" id="KW-0106">Calcium</keyword>
<dbReference type="AlphaFoldDB" id="A0A3D8GMD0"/>
<dbReference type="InterPro" id="IPR054399">
    <property type="entry name" value="Fervidolysin-like_N_prodom"/>
</dbReference>